<dbReference type="OrthoDB" id="429145at2759"/>
<evidence type="ECO:0000313" key="8">
    <source>
        <dbReference type="Proteomes" id="UP000281553"/>
    </source>
</evidence>
<keyword evidence="3 4" id="KW-0862">Zinc</keyword>
<dbReference type="AlphaFoldDB" id="A0A3P6TW47"/>
<evidence type="ECO:0000256" key="3">
    <source>
        <dbReference type="ARBA" id="ARBA00022833"/>
    </source>
</evidence>
<dbReference type="GO" id="GO:0008270">
    <property type="term" value="F:zinc ion binding"/>
    <property type="evidence" value="ECO:0007669"/>
    <property type="project" value="UniProtKB-UniRule"/>
</dbReference>
<sequence length="365" mass="40740">MGAGNSSGPVADYGYGPTNGPHTWCLTAKHAAGGKQSPVNIVTDKCEEKLDFPELLMKPLESGLQEIKKGKHNFSITFPQEKKHCIFSRALGACVEGGPLRERYILQQFHFHWGHESKWGSEHHIDGFSHSAEMHLVFLAERYSDQKEALEDPEGLCVVGVFLRAGAKENVGFQPLVTAVEKAKTDSECVLDTPIDIFAILPNLSRYYTYEGSLTTPPCSECVRWIICADPVEISDTQDVADGGDEKEEYDEHMRYTSKSTSDELRETFDTRRLGPHLQQKDREHGRGEGPSNGVNDGSGNPILDSHKIVKDQIQSQGIVTRICSLYVLFLNTKTVNITTDEFYKVLEKHINVVMRICTPCFFSG</sequence>
<comment type="catalytic activity">
    <reaction evidence="4">
        <text>hydrogencarbonate + H(+) = CO2 + H2O</text>
        <dbReference type="Rhea" id="RHEA:10748"/>
        <dbReference type="ChEBI" id="CHEBI:15377"/>
        <dbReference type="ChEBI" id="CHEBI:15378"/>
        <dbReference type="ChEBI" id="CHEBI:16526"/>
        <dbReference type="ChEBI" id="CHEBI:17544"/>
        <dbReference type="EC" id="4.2.1.1"/>
    </reaction>
</comment>
<name>A0A3P6TW47_DIBLA</name>
<dbReference type="SMART" id="SM01057">
    <property type="entry name" value="Carb_anhydrase"/>
    <property type="match status" value="1"/>
</dbReference>
<dbReference type="PROSITE" id="PS00162">
    <property type="entry name" value="ALPHA_CA_1"/>
    <property type="match status" value="1"/>
</dbReference>
<dbReference type="InterPro" id="IPR018338">
    <property type="entry name" value="Carbonic_anhydrase_a-class_CS"/>
</dbReference>
<evidence type="ECO:0000259" key="6">
    <source>
        <dbReference type="PROSITE" id="PS51144"/>
    </source>
</evidence>
<accession>A0A3P6TW47</accession>
<evidence type="ECO:0000256" key="2">
    <source>
        <dbReference type="ARBA" id="ARBA00022723"/>
    </source>
</evidence>
<evidence type="ECO:0000256" key="5">
    <source>
        <dbReference type="SAM" id="MobiDB-lite"/>
    </source>
</evidence>
<dbReference type="EC" id="4.2.1.1" evidence="4"/>
<dbReference type="Proteomes" id="UP000281553">
    <property type="component" value="Unassembled WGS sequence"/>
</dbReference>
<feature type="compositionally biased region" description="Basic and acidic residues" evidence="5">
    <location>
        <begin position="250"/>
        <end position="288"/>
    </location>
</feature>
<keyword evidence="4" id="KW-0456">Lyase</keyword>
<dbReference type="InterPro" id="IPR036398">
    <property type="entry name" value="CA_dom_sf"/>
</dbReference>
<dbReference type="PANTHER" id="PTHR18952:SF124">
    <property type="entry name" value="CARBONIC ANHYDRASE 7"/>
    <property type="match status" value="1"/>
</dbReference>
<feature type="region of interest" description="Disordered" evidence="5">
    <location>
        <begin position="237"/>
        <end position="302"/>
    </location>
</feature>
<evidence type="ECO:0000313" key="7">
    <source>
        <dbReference type="EMBL" id="VDK70234.1"/>
    </source>
</evidence>
<dbReference type="GO" id="GO:0004089">
    <property type="term" value="F:carbonate dehydratase activity"/>
    <property type="evidence" value="ECO:0007669"/>
    <property type="project" value="UniProtKB-UniRule"/>
</dbReference>
<comment type="function">
    <text evidence="4">Reversible hydration of carbon dioxide.</text>
</comment>
<organism evidence="7 8">
    <name type="scientific">Dibothriocephalus latus</name>
    <name type="common">Fish tapeworm</name>
    <name type="synonym">Diphyllobothrium latum</name>
    <dbReference type="NCBI Taxonomy" id="60516"/>
    <lineage>
        <taxon>Eukaryota</taxon>
        <taxon>Metazoa</taxon>
        <taxon>Spiralia</taxon>
        <taxon>Lophotrochozoa</taxon>
        <taxon>Platyhelminthes</taxon>
        <taxon>Cestoda</taxon>
        <taxon>Eucestoda</taxon>
        <taxon>Diphyllobothriidea</taxon>
        <taxon>Diphyllobothriidae</taxon>
        <taxon>Dibothriocephalus</taxon>
    </lineage>
</organism>
<dbReference type="InterPro" id="IPR023561">
    <property type="entry name" value="Carbonic_anhydrase_a-class"/>
</dbReference>
<keyword evidence="8" id="KW-1185">Reference proteome</keyword>
<dbReference type="GO" id="GO:0005737">
    <property type="term" value="C:cytoplasm"/>
    <property type="evidence" value="ECO:0007669"/>
    <property type="project" value="TreeGrafter"/>
</dbReference>
<reference evidence="7 8" key="1">
    <citation type="submission" date="2018-11" db="EMBL/GenBank/DDBJ databases">
        <authorList>
            <consortium name="Pathogen Informatics"/>
        </authorList>
    </citation>
    <scope>NUCLEOTIDE SEQUENCE [LARGE SCALE GENOMIC DNA]</scope>
</reference>
<evidence type="ECO:0000256" key="1">
    <source>
        <dbReference type="ARBA" id="ARBA00010718"/>
    </source>
</evidence>
<dbReference type="Pfam" id="PF00194">
    <property type="entry name" value="Carb_anhydrase"/>
    <property type="match status" value="1"/>
</dbReference>
<protein>
    <recommendedName>
        <fullName evidence="4">Carbonic anhydrase</fullName>
        <ecNumber evidence="4">4.2.1.1</ecNumber>
    </recommendedName>
</protein>
<dbReference type="SUPFAM" id="SSF51069">
    <property type="entry name" value="Carbonic anhydrase"/>
    <property type="match status" value="1"/>
</dbReference>
<proteinExistence type="inferred from homology"/>
<dbReference type="InterPro" id="IPR001148">
    <property type="entry name" value="CA_dom"/>
</dbReference>
<dbReference type="CDD" id="cd00326">
    <property type="entry name" value="alpha_CA"/>
    <property type="match status" value="1"/>
</dbReference>
<gene>
    <name evidence="7" type="ORF">DILT_LOCUS2229</name>
</gene>
<dbReference type="PROSITE" id="PS51144">
    <property type="entry name" value="ALPHA_CA_2"/>
    <property type="match status" value="1"/>
</dbReference>
<dbReference type="EMBL" id="UYRU01041830">
    <property type="protein sequence ID" value="VDK70234.1"/>
    <property type="molecule type" value="Genomic_DNA"/>
</dbReference>
<comment type="similarity">
    <text evidence="1 4">Belongs to the alpha-carbonic anhydrase family.</text>
</comment>
<comment type="cofactor">
    <cofactor evidence="4">
        <name>Zn(2+)</name>
        <dbReference type="ChEBI" id="CHEBI:29105"/>
    </cofactor>
</comment>
<dbReference type="PANTHER" id="PTHR18952">
    <property type="entry name" value="CARBONIC ANHYDRASE"/>
    <property type="match status" value="1"/>
</dbReference>
<feature type="domain" description="Alpha-carbonic anhydrase" evidence="6">
    <location>
        <begin position="11"/>
        <end position="278"/>
    </location>
</feature>
<keyword evidence="2 4" id="KW-0479">Metal-binding</keyword>
<dbReference type="Gene3D" id="3.10.200.10">
    <property type="entry name" value="Alpha carbonic anhydrase"/>
    <property type="match status" value="1"/>
</dbReference>
<evidence type="ECO:0000256" key="4">
    <source>
        <dbReference type="RuleBase" id="RU367011"/>
    </source>
</evidence>